<dbReference type="PROSITE" id="PS50082">
    <property type="entry name" value="WD_REPEATS_2"/>
    <property type="match status" value="12"/>
</dbReference>
<dbReference type="PROSITE" id="PS00678">
    <property type="entry name" value="WD_REPEATS_1"/>
    <property type="match status" value="12"/>
</dbReference>
<keyword evidence="2" id="KW-0677">Repeat</keyword>
<dbReference type="Pfam" id="PF24883">
    <property type="entry name" value="NPHP3_N"/>
    <property type="match status" value="1"/>
</dbReference>
<dbReference type="EMBL" id="JACHML010000001">
    <property type="protein sequence ID" value="MBB6390009.1"/>
    <property type="molecule type" value="Genomic_DNA"/>
</dbReference>
<dbReference type="PROSITE" id="PS50294">
    <property type="entry name" value="WD_REPEATS_REGION"/>
    <property type="match status" value="10"/>
</dbReference>
<dbReference type="InterPro" id="IPR015943">
    <property type="entry name" value="WD40/YVTN_repeat-like_dom_sf"/>
</dbReference>
<proteinExistence type="predicted"/>
<dbReference type="Pfam" id="PF00400">
    <property type="entry name" value="WD40"/>
    <property type="match status" value="12"/>
</dbReference>
<feature type="repeat" description="WD" evidence="3">
    <location>
        <begin position="1031"/>
        <end position="1074"/>
    </location>
</feature>
<evidence type="ECO:0000256" key="1">
    <source>
        <dbReference type="ARBA" id="ARBA00022574"/>
    </source>
</evidence>
<dbReference type="PRINTS" id="PR00320">
    <property type="entry name" value="GPROTEINBRPT"/>
</dbReference>
<evidence type="ECO:0000256" key="3">
    <source>
        <dbReference type="PROSITE-ProRule" id="PRU00221"/>
    </source>
</evidence>
<keyword evidence="6" id="KW-1185">Reference proteome</keyword>
<dbReference type="PROSITE" id="PS50208">
    <property type="entry name" value="CASPASE_P20"/>
    <property type="match status" value="1"/>
</dbReference>
<feature type="repeat" description="WD" evidence="3">
    <location>
        <begin position="1166"/>
        <end position="1209"/>
    </location>
</feature>
<name>A0A7X0FM37_9MICO</name>
<evidence type="ECO:0000313" key="5">
    <source>
        <dbReference type="EMBL" id="MBB6390009.1"/>
    </source>
</evidence>
<dbReference type="InterPro" id="IPR027417">
    <property type="entry name" value="P-loop_NTPase"/>
</dbReference>
<dbReference type="RefSeq" id="WP_184749279.1">
    <property type="nucleotide sequence ID" value="NZ_BAAAJR010000008.1"/>
</dbReference>
<feature type="repeat" description="WD" evidence="3">
    <location>
        <begin position="1076"/>
        <end position="1119"/>
    </location>
</feature>
<dbReference type="Gene3D" id="2.130.10.10">
    <property type="entry name" value="YVTN repeat-like/Quinoprotein amine dehydrogenase"/>
    <property type="match status" value="4"/>
</dbReference>
<feature type="repeat" description="WD" evidence="3">
    <location>
        <begin position="1121"/>
        <end position="1164"/>
    </location>
</feature>
<dbReference type="InterPro" id="IPR001680">
    <property type="entry name" value="WD40_rpt"/>
</dbReference>
<dbReference type="GO" id="GO:0006508">
    <property type="term" value="P:proteolysis"/>
    <property type="evidence" value="ECO:0007669"/>
    <property type="project" value="InterPro"/>
</dbReference>
<comment type="caution">
    <text evidence="5">The sequence shown here is derived from an EMBL/GenBank/DDBJ whole genome shotgun (WGS) entry which is preliminary data.</text>
</comment>
<dbReference type="PANTHER" id="PTHR22847">
    <property type="entry name" value="WD40 REPEAT PROTEIN"/>
    <property type="match status" value="1"/>
</dbReference>
<dbReference type="InterPro" id="IPR011043">
    <property type="entry name" value="Gal_Oxase/kelch_b-propeller"/>
</dbReference>
<dbReference type="SUPFAM" id="SSF52540">
    <property type="entry name" value="P-loop containing nucleoside triphosphate hydrolases"/>
    <property type="match status" value="1"/>
</dbReference>
<feature type="repeat" description="WD" evidence="3">
    <location>
        <begin position="896"/>
        <end position="939"/>
    </location>
</feature>
<organism evidence="5 6">
    <name type="scientific">Microbacterium thalassium</name>
    <dbReference type="NCBI Taxonomy" id="362649"/>
    <lineage>
        <taxon>Bacteria</taxon>
        <taxon>Bacillati</taxon>
        <taxon>Actinomycetota</taxon>
        <taxon>Actinomycetes</taxon>
        <taxon>Micrococcales</taxon>
        <taxon>Microbacteriaceae</taxon>
        <taxon>Microbacterium</taxon>
    </lineage>
</organism>
<dbReference type="InterPro" id="IPR056884">
    <property type="entry name" value="NPHP3-like_N"/>
</dbReference>
<dbReference type="Gene3D" id="3.40.50.1460">
    <property type="match status" value="1"/>
</dbReference>
<dbReference type="SMART" id="SM00320">
    <property type="entry name" value="WD40"/>
    <property type="match status" value="13"/>
</dbReference>
<dbReference type="PANTHER" id="PTHR22847:SF637">
    <property type="entry name" value="WD REPEAT DOMAIN 5B"/>
    <property type="match status" value="1"/>
</dbReference>
<feature type="repeat" description="WD" evidence="3">
    <location>
        <begin position="851"/>
        <end position="894"/>
    </location>
</feature>
<evidence type="ECO:0000313" key="6">
    <source>
        <dbReference type="Proteomes" id="UP000537775"/>
    </source>
</evidence>
<dbReference type="CDD" id="cd00200">
    <property type="entry name" value="WD40"/>
    <property type="match status" value="2"/>
</dbReference>
<dbReference type="InterPro" id="IPR019775">
    <property type="entry name" value="WD40_repeat_CS"/>
</dbReference>
<dbReference type="InterPro" id="IPR036322">
    <property type="entry name" value="WD40_repeat_dom_sf"/>
</dbReference>
<dbReference type="InterPro" id="IPR029030">
    <property type="entry name" value="Caspase-like_dom_sf"/>
</dbReference>
<dbReference type="InterPro" id="IPR011600">
    <property type="entry name" value="Pept_C14_caspase"/>
</dbReference>
<dbReference type="SUPFAM" id="SSF50965">
    <property type="entry name" value="Galactose oxidase, central domain"/>
    <property type="match status" value="1"/>
</dbReference>
<dbReference type="Proteomes" id="UP000537775">
    <property type="component" value="Unassembled WGS sequence"/>
</dbReference>
<dbReference type="SUPFAM" id="SSF52129">
    <property type="entry name" value="Caspase-like"/>
    <property type="match status" value="1"/>
</dbReference>
<dbReference type="GO" id="GO:0004197">
    <property type="term" value="F:cysteine-type endopeptidase activity"/>
    <property type="evidence" value="ECO:0007669"/>
    <property type="project" value="InterPro"/>
</dbReference>
<gene>
    <name evidence="5" type="ORF">HD594_000322</name>
</gene>
<feature type="repeat" description="WD" evidence="3">
    <location>
        <begin position="806"/>
        <end position="849"/>
    </location>
</feature>
<dbReference type="SUPFAM" id="SSF50978">
    <property type="entry name" value="WD40 repeat-like"/>
    <property type="match status" value="2"/>
</dbReference>
<evidence type="ECO:0000259" key="4">
    <source>
        <dbReference type="PROSITE" id="PS50208"/>
    </source>
</evidence>
<reference evidence="5 6" key="1">
    <citation type="submission" date="2020-08" db="EMBL/GenBank/DDBJ databases">
        <title>Sequencing the genomes of 1000 actinobacteria strains.</title>
        <authorList>
            <person name="Klenk H.-P."/>
        </authorList>
    </citation>
    <scope>NUCLEOTIDE SEQUENCE [LARGE SCALE GENOMIC DNA]</scope>
    <source>
        <strain evidence="5 6">DSM 12511</strain>
    </source>
</reference>
<feature type="repeat" description="WD" evidence="3">
    <location>
        <begin position="1346"/>
        <end position="1389"/>
    </location>
</feature>
<feature type="repeat" description="WD" evidence="3">
    <location>
        <begin position="941"/>
        <end position="984"/>
    </location>
</feature>
<feature type="repeat" description="WD" evidence="3">
    <location>
        <begin position="1256"/>
        <end position="1291"/>
    </location>
</feature>
<evidence type="ECO:0000256" key="2">
    <source>
        <dbReference type="ARBA" id="ARBA00022737"/>
    </source>
</evidence>
<protein>
    <submittedName>
        <fullName evidence="5">WD40 repeat protein</fullName>
    </submittedName>
</protein>
<feature type="domain" description="Caspase family p20" evidence="4">
    <location>
        <begin position="38"/>
        <end position="88"/>
    </location>
</feature>
<dbReference type="Pfam" id="PF00656">
    <property type="entry name" value="Peptidase_C14"/>
    <property type="match status" value="1"/>
</dbReference>
<dbReference type="InterPro" id="IPR020472">
    <property type="entry name" value="WD40_PAC1"/>
</dbReference>
<keyword evidence="1 3" id="KW-0853">WD repeat</keyword>
<feature type="repeat" description="WD" evidence="3">
    <location>
        <begin position="986"/>
        <end position="1029"/>
    </location>
</feature>
<accession>A0A7X0FM37</accession>
<feature type="repeat" description="WD" evidence="3">
    <location>
        <begin position="1211"/>
        <end position="1254"/>
    </location>
</feature>
<dbReference type="InterPro" id="IPR001309">
    <property type="entry name" value="Pept_C14_p20"/>
</dbReference>
<sequence length="1426" mass="151059">MGEYKSAVYHVSQFGPRTATGGLAGPDSLDDLPAANAAQKLLQALAGLGYSVEDRPDLTAKDLGQSVFDFVESGGREDVRIVHVCSHGVPAAKSEELYIIGSDGKQHRSAGVEAWVREIEDNADTRALTLFVIDACYAGRAAELAWQLTRSPTGRLPRAIVLAASAWNKRAYEFHLSTALAGVLSNPQQLDISSSQRFLPWATVFERIADEMVRHDNGTTGQRPYWTPIGQRVYPEDFPFFPNPDYRPPSPLEAAKAGAPVGVGAFVDGVDVGHFLGRAANDRVHDGSGEGLFRGRTQELQELSAWLDRPPSDDHLRMVTGSPGSGKSALLGMLVCAGLPTLREFTRHVWGHAPHTRNALDCVAAVHARGLSMRACTSTIAQQLGLRNGDARSIGPADLLDALQGFPKPPTIILDALDEAADVASLVSLLVLPLIHARRQDGSLACRLLIGTRAGGTWTEIAPLTAALGKRQVVNLDDTDVHVLTDDLQDFIHDTLAADERWGHMRASALARIARNTALALTDAGRSPDETGAPASGEFLVASLYVDYLRRDPSSTTSVLTPGRAVPTTLPGVLALDLATDPDDTRRRVLTAFALAHGDGVPIRIATEIMRALFSTATTPAPPAMTAAIESVRFYLRSTTDIDGTNLYRLFHQSLTDSLVSAVTKSAKSRVLDQILAGRTTGTGEHHWVTAGPYLTRHVLAHAQDAGRTRELLADTELLVAAKPESVRAALRDTRREPREIAAIYSATPLDGTDNRDRRDILVLNARRYGLDAIASRLSGRDDRPVSWAPRWSTGSHVSSSLIAPLAGHVDDIAAVACTTLDDRPVAVTGSWDRTVRVWDLTTGGPLGAPLKGHAGPVNAVACTTLSDRPVAVTGSDDDTVRIWDLTTGQPIGGPISGHRSSVVSIACTTLGDRPIAVSGSSDRSIRIWDLTTAQPMGEPLTGHEGTVNAVACTTLHDHPVAVTGSDDGTVRIWDLTTRKPIGKPLTGHTDDITAIACTTLNDVPIAVTGSSDHTARVWDLATRQPLGGPLTGHRSYVTSVACATIDNRPVAVTGSSDRSLHIWDLTTGQPLDTPLTGHTDDVTAIACTSLNDHTVAISGSSDLTARLWDLTTGGPVGTPQMGHARPVNAVACTTLSDRPVAVTGSNDRTVRIWDLTTGQPIGGPISGHRSSVVSIACTTLGDRPIAVSGSSDRSIRIWDLTTAQPMGEPLTGHEGTVNAVACTTLHDHPVAVTGSDDGTVRIWDLTTRKPIGKPLTGHDGHVTSVACTTLNDVPIAVTGGWDQSVRVWELGAGKPHGPPLRSGFGAVNAVACATLDGRPVAVAGSLDGVVRAWDLATGRPHDTPLTGHKGGVTAVVCTFLDDHPIAITGGSDHTIRVWEIATGKEIADRRVVASVNAVAVTSARIEESLMVAGFGHEVAAFQWQS</sequence>